<feature type="transmembrane region" description="Helical" evidence="2">
    <location>
        <begin position="12"/>
        <end position="34"/>
    </location>
</feature>
<evidence type="ECO:0000313" key="3">
    <source>
        <dbReference type="EMBL" id="HGL17139.1"/>
    </source>
</evidence>
<dbReference type="EMBL" id="DTDJ01000021">
    <property type="protein sequence ID" value="HGL17139.1"/>
    <property type="molecule type" value="Genomic_DNA"/>
</dbReference>
<dbReference type="Pfam" id="PF07963">
    <property type="entry name" value="N_methyl"/>
    <property type="match status" value="1"/>
</dbReference>
<dbReference type="InterPro" id="IPR012902">
    <property type="entry name" value="N_methyl_site"/>
</dbReference>
<comment type="caution">
    <text evidence="3">The sequence shown here is derived from an EMBL/GenBank/DDBJ whole genome shotgun (WGS) entry which is preliminary data.</text>
</comment>
<reference evidence="3" key="1">
    <citation type="journal article" date="2020" name="mSystems">
        <title>Genome- and Community-Level Interaction Insights into Carbon Utilization and Element Cycling Functions of Hydrothermarchaeota in Hydrothermal Sediment.</title>
        <authorList>
            <person name="Zhou Z."/>
            <person name="Liu Y."/>
            <person name="Xu W."/>
            <person name="Pan J."/>
            <person name="Luo Z.H."/>
            <person name="Li M."/>
        </authorList>
    </citation>
    <scope>NUCLEOTIDE SEQUENCE [LARGE SCALE GENOMIC DNA]</scope>
    <source>
        <strain evidence="3">SpSt-69</strain>
    </source>
</reference>
<evidence type="ECO:0000256" key="2">
    <source>
        <dbReference type="SAM" id="Phobius"/>
    </source>
</evidence>
<dbReference type="SUPFAM" id="SSF54523">
    <property type="entry name" value="Pili subunits"/>
    <property type="match status" value="1"/>
</dbReference>
<dbReference type="InterPro" id="IPR045584">
    <property type="entry name" value="Pilin-like"/>
</dbReference>
<proteinExistence type="predicted"/>
<keyword evidence="2" id="KW-1133">Transmembrane helix</keyword>
<dbReference type="PROSITE" id="PS00409">
    <property type="entry name" value="PROKAR_NTER_METHYL"/>
    <property type="match status" value="1"/>
</dbReference>
<sequence length="142" mass="16455">MKVFRRRKGFSLIELVVALSILTIGLLGVIPLAIATIRLNSLQNQMLNAKYLAERYSERFKSVSFDAPDLANDGDNNDLDDRNNPDHTELQTIENIQYTIMWNIADNLDGTKTIRTFVRWFDTRSGRQREYIVETVRSPYEL</sequence>
<feature type="region of interest" description="Disordered" evidence="1">
    <location>
        <begin position="67"/>
        <end position="87"/>
    </location>
</feature>
<name>A0A7V3ZWY1_UNCW3</name>
<keyword evidence="2" id="KW-0812">Transmembrane</keyword>
<gene>
    <name evidence="3" type="ORF">ENU66_02230</name>
</gene>
<dbReference type="NCBIfam" id="TIGR02532">
    <property type="entry name" value="IV_pilin_GFxxxE"/>
    <property type="match status" value="1"/>
</dbReference>
<dbReference type="AlphaFoldDB" id="A0A7V3ZWY1"/>
<evidence type="ECO:0000256" key="1">
    <source>
        <dbReference type="SAM" id="MobiDB-lite"/>
    </source>
</evidence>
<accession>A0A7V3ZWY1</accession>
<organism evidence="3">
    <name type="scientific">candidate division WOR-3 bacterium</name>
    <dbReference type="NCBI Taxonomy" id="2052148"/>
    <lineage>
        <taxon>Bacteria</taxon>
        <taxon>Bacteria division WOR-3</taxon>
    </lineage>
</organism>
<keyword evidence="2" id="KW-0472">Membrane</keyword>
<protein>
    <submittedName>
        <fullName evidence="3">Prepilin-type N-terminal cleavage/methylation domain-containing protein</fullName>
    </submittedName>
</protein>